<dbReference type="NCBIfam" id="NF008072">
    <property type="entry name" value="PRK10809.1"/>
    <property type="match status" value="1"/>
</dbReference>
<keyword evidence="2" id="KW-0012">Acyltransferase</keyword>
<dbReference type="AlphaFoldDB" id="A0A1I5MKS2"/>
<dbReference type="SUPFAM" id="SSF55729">
    <property type="entry name" value="Acyl-CoA N-acyltransferases (Nat)"/>
    <property type="match status" value="1"/>
</dbReference>
<evidence type="ECO:0000256" key="1">
    <source>
        <dbReference type="ARBA" id="ARBA00022679"/>
    </source>
</evidence>
<dbReference type="PANTHER" id="PTHR43792">
    <property type="entry name" value="GNAT FAMILY, PUTATIVE (AFU_ORTHOLOGUE AFUA_3G00765)-RELATED-RELATED"/>
    <property type="match status" value="1"/>
</dbReference>
<dbReference type="GO" id="GO:0008999">
    <property type="term" value="F:protein-N-terminal-alanine acetyltransferase activity"/>
    <property type="evidence" value="ECO:0007669"/>
    <property type="project" value="UniProtKB-EC"/>
</dbReference>
<feature type="domain" description="N-acetyltransferase" evidence="7">
    <location>
        <begin position="31"/>
        <end position="182"/>
    </location>
</feature>
<accession>A0A1I5MKS2</accession>
<dbReference type="Gene3D" id="3.40.630.30">
    <property type="match status" value="1"/>
</dbReference>
<evidence type="ECO:0000313" key="8">
    <source>
        <dbReference type="EMBL" id="SFP10113.1"/>
    </source>
</evidence>
<dbReference type="OrthoDB" id="9801669at2"/>
<name>A0A1I5MKS2_9GAMM</name>
<dbReference type="GeneID" id="35871971"/>
<dbReference type="InterPro" id="IPR051531">
    <property type="entry name" value="N-acetyltransferase"/>
</dbReference>
<evidence type="ECO:0000256" key="5">
    <source>
        <dbReference type="ARBA" id="ARBA00048922"/>
    </source>
</evidence>
<evidence type="ECO:0000256" key="6">
    <source>
        <dbReference type="ARBA" id="ARBA00074015"/>
    </source>
</evidence>
<evidence type="ECO:0000256" key="4">
    <source>
        <dbReference type="ARBA" id="ARBA00039124"/>
    </source>
</evidence>
<proteinExistence type="inferred from homology"/>
<evidence type="ECO:0000256" key="3">
    <source>
        <dbReference type="ARBA" id="ARBA00038502"/>
    </source>
</evidence>
<evidence type="ECO:0000313" key="9">
    <source>
        <dbReference type="Proteomes" id="UP000182692"/>
    </source>
</evidence>
<evidence type="ECO:0000259" key="7">
    <source>
        <dbReference type="PROSITE" id="PS51186"/>
    </source>
</evidence>
<dbReference type="STRING" id="1121869.SAMN03084138_01306"/>
<dbReference type="PANTHER" id="PTHR43792:SF8">
    <property type="entry name" value="[RIBOSOMAL PROTEIN US5]-ALANINE N-ACETYLTRANSFERASE"/>
    <property type="match status" value="1"/>
</dbReference>
<reference evidence="8 9" key="1">
    <citation type="submission" date="2016-10" db="EMBL/GenBank/DDBJ databases">
        <authorList>
            <person name="de Groot N.N."/>
        </authorList>
    </citation>
    <scope>NUCLEOTIDE SEQUENCE [LARGE SCALE GENOMIC DNA]</scope>
    <source>
        <strain evidence="8 9">DSM 15893</strain>
    </source>
</reference>
<comment type="catalytic activity">
    <reaction evidence="5">
        <text>N-terminal L-alanyl-[ribosomal protein uS5] + acetyl-CoA = N-terminal N(alpha)-acetyl-L-alanyl-[ribosomal protein uS5] + CoA + H(+)</text>
        <dbReference type="Rhea" id="RHEA:43752"/>
        <dbReference type="Rhea" id="RHEA-COMP:10672"/>
        <dbReference type="Rhea" id="RHEA-COMP:10673"/>
        <dbReference type="ChEBI" id="CHEBI:15378"/>
        <dbReference type="ChEBI" id="CHEBI:57287"/>
        <dbReference type="ChEBI" id="CHEBI:57288"/>
        <dbReference type="ChEBI" id="CHEBI:64718"/>
        <dbReference type="ChEBI" id="CHEBI:83683"/>
        <dbReference type="EC" id="2.3.1.267"/>
    </reaction>
</comment>
<dbReference type="EC" id="2.3.1.267" evidence="4"/>
<evidence type="ECO:0000256" key="2">
    <source>
        <dbReference type="ARBA" id="ARBA00023315"/>
    </source>
</evidence>
<dbReference type="EMBL" id="FOWR01000008">
    <property type="protein sequence ID" value="SFP10113.1"/>
    <property type="molecule type" value="Genomic_DNA"/>
</dbReference>
<comment type="similarity">
    <text evidence="3">Belongs to the acetyltransferase family. RimJ subfamily.</text>
</comment>
<sequence>MTVEIINPFPCLSVDNLVVRAIQKADVARIVRYFQLNRTYLTPWEPLRPEGFFTYEGWERRVMQLVELQRHGLAYYFLIFEKDTDEIAGVITYNNIMQFPFHACNVGYSLAEDAQGKGFMRRALNLTNQWLFDNLNMHRIMASYMPRNTRSEAVLKAAGFQEEGYAKDYLLINGKWEDHTLTSLINPNWVAAINE</sequence>
<keyword evidence="1 8" id="KW-0808">Transferase</keyword>
<organism evidence="8 9">
    <name type="scientific">Enterovibrio norvegicus DSM 15893</name>
    <dbReference type="NCBI Taxonomy" id="1121869"/>
    <lineage>
        <taxon>Bacteria</taxon>
        <taxon>Pseudomonadati</taxon>
        <taxon>Pseudomonadota</taxon>
        <taxon>Gammaproteobacteria</taxon>
        <taxon>Vibrionales</taxon>
        <taxon>Vibrionaceae</taxon>
        <taxon>Enterovibrio</taxon>
    </lineage>
</organism>
<dbReference type="FunFam" id="3.40.630.30:FF:000005">
    <property type="entry name" value="Ribosomal protein alanine acetyltransferase"/>
    <property type="match status" value="1"/>
</dbReference>
<gene>
    <name evidence="8" type="ORF">SAMN03084138_01306</name>
</gene>
<dbReference type="Pfam" id="PF13302">
    <property type="entry name" value="Acetyltransf_3"/>
    <property type="match status" value="1"/>
</dbReference>
<dbReference type="GO" id="GO:0005737">
    <property type="term" value="C:cytoplasm"/>
    <property type="evidence" value="ECO:0007669"/>
    <property type="project" value="TreeGrafter"/>
</dbReference>
<protein>
    <recommendedName>
        <fullName evidence="6">[Ribosomal protein uS5]-alanine N-acetyltransferase</fullName>
        <ecNumber evidence="4">2.3.1.267</ecNumber>
    </recommendedName>
</protein>
<dbReference type="InterPro" id="IPR000182">
    <property type="entry name" value="GNAT_dom"/>
</dbReference>
<dbReference type="InterPro" id="IPR016181">
    <property type="entry name" value="Acyl_CoA_acyltransferase"/>
</dbReference>
<dbReference type="RefSeq" id="WP_035013705.1">
    <property type="nucleotide sequence ID" value="NZ_FOWR01000008.1"/>
</dbReference>
<dbReference type="PROSITE" id="PS51186">
    <property type="entry name" value="GNAT"/>
    <property type="match status" value="1"/>
</dbReference>
<dbReference type="Proteomes" id="UP000182692">
    <property type="component" value="Unassembled WGS sequence"/>
</dbReference>